<proteinExistence type="predicted"/>
<evidence type="ECO:0000313" key="2">
    <source>
        <dbReference type="Proteomes" id="UP000265663"/>
    </source>
</evidence>
<accession>A0A3M7MD29</accession>
<name>A0A3M7MD29_9PLEO</name>
<dbReference type="OrthoDB" id="5237073at2759"/>
<organism evidence="1 2">
    <name type="scientific">Pyrenophora seminiperda CCB06</name>
    <dbReference type="NCBI Taxonomy" id="1302712"/>
    <lineage>
        <taxon>Eukaryota</taxon>
        <taxon>Fungi</taxon>
        <taxon>Dikarya</taxon>
        <taxon>Ascomycota</taxon>
        <taxon>Pezizomycotina</taxon>
        <taxon>Dothideomycetes</taxon>
        <taxon>Pleosporomycetidae</taxon>
        <taxon>Pleosporales</taxon>
        <taxon>Pleosporineae</taxon>
        <taxon>Pleosporaceae</taxon>
        <taxon>Pyrenophora</taxon>
    </lineage>
</organism>
<gene>
    <name evidence="1" type="ORF">GMOD_00007408</name>
</gene>
<dbReference type="EMBL" id="KE747833">
    <property type="protein sequence ID" value="RMZ72426.1"/>
    <property type="molecule type" value="Genomic_DNA"/>
</dbReference>
<protein>
    <submittedName>
        <fullName evidence="1">NPP1 domain-containing</fullName>
    </submittedName>
</protein>
<dbReference type="AlphaFoldDB" id="A0A3M7MD29"/>
<keyword evidence="2" id="KW-1185">Reference proteome</keyword>
<sequence>MPHAFRFLPPREPDVIHLGHVKRLDPVEEQLNRALWDGVRDSPYAPAPVMHDKKSKVITYKIPHRAKRAGFDPLIGFPNCLKCAGKAEFNGELNVGTDLTYQKLMNEIKPGGRNGQCLFYGQRELKSKPASLSGVASDLACDWAKTKPKNGETTRAIWDMWPKDEERSCEKKTDTTGYDYYCLNAWDPKCCWLNPVWGDLGADIKDVAPREAKTRPYFQQMSQAMAETCTGDVYVVHEYPNQLGRYQPVGQNPSIWLSHELPALRRAKNRGVMGDVWVVPIVYSLDNISPALTPSYDRSTWVKRTDVLVAGAAKRHVEDNELMAIHWKKVREGLRAEKLKQAAQPFDNSTQVLEARWGTCKNSAAAREAKEADYFG</sequence>
<evidence type="ECO:0000313" key="1">
    <source>
        <dbReference type="EMBL" id="RMZ72426.1"/>
    </source>
</evidence>
<dbReference type="Proteomes" id="UP000265663">
    <property type="component" value="Unassembled WGS sequence"/>
</dbReference>
<reference evidence="1 2" key="1">
    <citation type="journal article" date="2014" name="PLoS ONE">
        <title>De novo Genome Assembly of the Fungal Plant Pathogen Pyrenophora semeniperda.</title>
        <authorList>
            <person name="Soliai M.M."/>
            <person name="Meyer S.E."/>
            <person name="Udall J.A."/>
            <person name="Elzinga D.E."/>
            <person name="Hermansen R.A."/>
            <person name="Bodily P.M."/>
            <person name="Hart A.A."/>
            <person name="Coleman C.E."/>
        </authorList>
    </citation>
    <scope>NUCLEOTIDE SEQUENCE [LARGE SCALE GENOMIC DNA]</scope>
    <source>
        <strain evidence="1 2">CCB06</strain>
        <tissue evidence="1">Mycelium</tissue>
    </source>
</reference>